<name>A0A812PT02_9DINO</name>
<dbReference type="AlphaFoldDB" id="A0A812PT02"/>
<proteinExistence type="predicted"/>
<evidence type="ECO:0000313" key="2">
    <source>
        <dbReference type="Proteomes" id="UP000604046"/>
    </source>
</evidence>
<dbReference type="EMBL" id="CAJNDS010002186">
    <property type="protein sequence ID" value="CAE7363816.1"/>
    <property type="molecule type" value="Genomic_DNA"/>
</dbReference>
<comment type="caution">
    <text evidence="1">The sequence shown here is derived from an EMBL/GenBank/DDBJ whole genome shotgun (WGS) entry which is preliminary data.</text>
</comment>
<protein>
    <submittedName>
        <fullName evidence="1">Uncharacterized protein</fullName>
    </submittedName>
</protein>
<evidence type="ECO:0000313" key="1">
    <source>
        <dbReference type="EMBL" id="CAE7363816.1"/>
    </source>
</evidence>
<reference evidence="1" key="1">
    <citation type="submission" date="2021-02" db="EMBL/GenBank/DDBJ databases">
        <authorList>
            <person name="Dougan E. K."/>
            <person name="Rhodes N."/>
            <person name="Thang M."/>
            <person name="Chan C."/>
        </authorList>
    </citation>
    <scope>NUCLEOTIDE SEQUENCE</scope>
</reference>
<sequence>MCVNCSSCTCCVRQPKVALLVLVVCGGAATWCTWLEFDIDLNFLDVWQTTSNESNDSLVPYYKGENGTQCPIELAIRSQQTCEAAVQALGLCSRRTWKGYTSEIQSFCSYRDSCEKQRSGIHFNAHGGGSPRSDLHPVCWRITPIKAHRNDHADIRIPALVVTFDGHREFLQNMLASYTEHWPLHPFQFYVPYNGEFPSDMMQLYGDFVTLVKTPVAINETVLNLLDACGCLNKIVFFAMDDYYISSVFNYEKLELAMLFVRAQLENPRLLSFTIAYTEGLHPNGTPSLPVLDTFLFPDTPEAANITDTSEQPDRVRLGRLRKRPPTNVMVWSHSFWRASFIHDLYVQGSNISEWYHVTHGGQIANRWDDLLTTDAFRDLIELGWWDIFRLAEPVLQFQESTHVGKVDPLTLADLDRRGISLSSKFLPPSTVGSGRWGGKW</sequence>
<keyword evidence="2" id="KW-1185">Reference proteome</keyword>
<accession>A0A812PT02</accession>
<organism evidence="1 2">
    <name type="scientific">Symbiodinium natans</name>
    <dbReference type="NCBI Taxonomy" id="878477"/>
    <lineage>
        <taxon>Eukaryota</taxon>
        <taxon>Sar</taxon>
        <taxon>Alveolata</taxon>
        <taxon>Dinophyceae</taxon>
        <taxon>Suessiales</taxon>
        <taxon>Symbiodiniaceae</taxon>
        <taxon>Symbiodinium</taxon>
    </lineage>
</organism>
<dbReference type="Proteomes" id="UP000604046">
    <property type="component" value="Unassembled WGS sequence"/>
</dbReference>
<gene>
    <name evidence="1" type="ORF">SNAT2548_LOCUS19676</name>
</gene>